<accession>A0A7W7NV95</accession>
<organism evidence="2 3">
    <name type="scientific">Novosphingobium chloroacetimidivorans</name>
    <dbReference type="NCBI Taxonomy" id="1428314"/>
    <lineage>
        <taxon>Bacteria</taxon>
        <taxon>Pseudomonadati</taxon>
        <taxon>Pseudomonadota</taxon>
        <taxon>Alphaproteobacteria</taxon>
        <taxon>Sphingomonadales</taxon>
        <taxon>Sphingomonadaceae</taxon>
        <taxon>Novosphingobium</taxon>
    </lineage>
</organism>
<dbReference type="InterPro" id="IPR036388">
    <property type="entry name" value="WH-like_DNA-bd_sf"/>
</dbReference>
<evidence type="ECO:0008006" key="4">
    <source>
        <dbReference type="Google" id="ProtNLM"/>
    </source>
</evidence>
<protein>
    <recommendedName>
        <fullName evidence="4">DUF3253 domain-containing protein</fullName>
    </recommendedName>
</protein>
<keyword evidence="3" id="KW-1185">Reference proteome</keyword>
<dbReference type="InterPro" id="IPR021660">
    <property type="entry name" value="DUF3253"/>
</dbReference>
<proteinExistence type="predicted"/>
<comment type="caution">
    <text evidence="2">The sequence shown here is derived from an EMBL/GenBank/DDBJ whole genome shotgun (WGS) entry which is preliminary data.</text>
</comment>
<dbReference type="Pfam" id="PF11625">
    <property type="entry name" value="DUF3253"/>
    <property type="match status" value="1"/>
</dbReference>
<evidence type="ECO:0000313" key="2">
    <source>
        <dbReference type="EMBL" id="MBB4858338.1"/>
    </source>
</evidence>
<dbReference type="Gene3D" id="1.10.10.10">
    <property type="entry name" value="Winged helix-like DNA-binding domain superfamily/Winged helix DNA-binding domain"/>
    <property type="match status" value="1"/>
</dbReference>
<feature type="compositionally biased region" description="Basic and acidic residues" evidence="1">
    <location>
        <begin position="110"/>
        <end position="120"/>
    </location>
</feature>
<reference evidence="2 3" key="1">
    <citation type="submission" date="2020-08" db="EMBL/GenBank/DDBJ databases">
        <title>Functional genomics of gut bacteria from endangered species of beetles.</title>
        <authorList>
            <person name="Carlos-Shanley C."/>
        </authorList>
    </citation>
    <scope>NUCLEOTIDE SEQUENCE [LARGE SCALE GENOMIC DNA]</scope>
    <source>
        <strain evidence="2 3">S00245</strain>
    </source>
</reference>
<gene>
    <name evidence="2" type="ORF">HNO88_001657</name>
</gene>
<evidence type="ECO:0000313" key="3">
    <source>
        <dbReference type="Proteomes" id="UP000555448"/>
    </source>
</evidence>
<dbReference type="InterPro" id="IPR036390">
    <property type="entry name" value="WH_DNA-bd_sf"/>
</dbReference>
<dbReference type="EMBL" id="JACHLR010000005">
    <property type="protein sequence ID" value="MBB4858338.1"/>
    <property type="molecule type" value="Genomic_DNA"/>
</dbReference>
<name>A0A7W7NV95_9SPHN</name>
<dbReference type="SUPFAM" id="SSF46785">
    <property type="entry name" value="Winged helix' DNA-binding domain"/>
    <property type="match status" value="1"/>
</dbReference>
<evidence type="ECO:0000256" key="1">
    <source>
        <dbReference type="SAM" id="MobiDB-lite"/>
    </source>
</evidence>
<dbReference type="RefSeq" id="WP_184243903.1">
    <property type="nucleotide sequence ID" value="NZ_JACHLR010000005.1"/>
</dbReference>
<sequence length="120" mass="12715">MAATGIDDARAGLLSLLVQREAGATICPSEVARLITAEGAATHWREAMPLVHAAVDGLIADGLVRLSWKGQDMPTRSGPYRIRVAQMASDGLQVGSRSIHSRPSRASSETGEKRSRPEPG</sequence>
<dbReference type="Proteomes" id="UP000555448">
    <property type="component" value="Unassembled WGS sequence"/>
</dbReference>
<feature type="region of interest" description="Disordered" evidence="1">
    <location>
        <begin position="91"/>
        <end position="120"/>
    </location>
</feature>
<dbReference type="AlphaFoldDB" id="A0A7W7NV95"/>